<evidence type="ECO:0000256" key="1">
    <source>
        <dbReference type="SAM" id="MobiDB-lite"/>
    </source>
</evidence>
<dbReference type="PANTHER" id="PTHR10587">
    <property type="entry name" value="GLYCOSYL TRANSFERASE-RELATED"/>
    <property type="match status" value="1"/>
</dbReference>
<feature type="compositionally biased region" description="Basic and acidic residues" evidence="1">
    <location>
        <begin position="184"/>
        <end position="198"/>
    </location>
</feature>
<accession>A0ABN9TNT8</accession>
<dbReference type="Proteomes" id="UP001189429">
    <property type="component" value="Unassembled WGS sequence"/>
</dbReference>
<feature type="region of interest" description="Disordered" evidence="1">
    <location>
        <begin position="242"/>
        <end position="269"/>
    </location>
</feature>
<feature type="domain" description="NodB homology" evidence="2">
    <location>
        <begin position="3"/>
        <end position="118"/>
    </location>
</feature>
<comment type="caution">
    <text evidence="3">The sequence shown here is derived from an EMBL/GenBank/DDBJ whole genome shotgun (WGS) entry which is preliminary data.</text>
</comment>
<dbReference type="InterPro" id="IPR011330">
    <property type="entry name" value="Glyco_hydro/deAcase_b/a-brl"/>
</dbReference>
<dbReference type="SUPFAM" id="SSF88713">
    <property type="entry name" value="Glycoside hydrolase/deacetylase"/>
    <property type="match status" value="1"/>
</dbReference>
<feature type="region of interest" description="Disordered" evidence="1">
    <location>
        <begin position="156"/>
        <end position="212"/>
    </location>
</feature>
<reference evidence="3" key="1">
    <citation type="submission" date="2023-10" db="EMBL/GenBank/DDBJ databases">
        <authorList>
            <person name="Chen Y."/>
            <person name="Shah S."/>
            <person name="Dougan E. K."/>
            <person name="Thang M."/>
            <person name="Chan C."/>
        </authorList>
    </citation>
    <scope>NUCLEOTIDE SEQUENCE [LARGE SCALE GENOMIC DNA]</scope>
</reference>
<sequence>MAQQVREALAEFEARATFFLCSDFVAGHEGALEALLLDGHEVANHCRADRSYADDAQEDFESALLEAEGVCESLRARARPQQGAGGAGEAAAPRWFRAPHGSLSPAMRHVLNRHGFTHVLTDCYANDPWISDPEFIAEVMLSRVMGGSVAVIHIGGGKQGLPRAQPPRPPRLPLRAPTARLPGRHPERAAPGRVERRASSLPAARRQGAARERLGGGLAVHAAHRDRPAGEDGQRRQHLEGLVPQGLLECRQRGGAPPPPGHDVPRDRVLLSRRTLACADASP</sequence>
<evidence type="ECO:0000259" key="2">
    <source>
        <dbReference type="Pfam" id="PF01522"/>
    </source>
</evidence>
<gene>
    <name evidence="3" type="ORF">PCOR1329_LOCUS40870</name>
</gene>
<proteinExistence type="predicted"/>
<dbReference type="InterPro" id="IPR002509">
    <property type="entry name" value="NODB_dom"/>
</dbReference>
<dbReference type="EMBL" id="CAUYUJ010014926">
    <property type="protein sequence ID" value="CAK0847742.1"/>
    <property type="molecule type" value="Genomic_DNA"/>
</dbReference>
<protein>
    <recommendedName>
        <fullName evidence="2">NodB homology domain-containing protein</fullName>
    </recommendedName>
</protein>
<organism evidence="3 4">
    <name type="scientific">Prorocentrum cordatum</name>
    <dbReference type="NCBI Taxonomy" id="2364126"/>
    <lineage>
        <taxon>Eukaryota</taxon>
        <taxon>Sar</taxon>
        <taxon>Alveolata</taxon>
        <taxon>Dinophyceae</taxon>
        <taxon>Prorocentrales</taxon>
        <taxon>Prorocentraceae</taxon>
        <taxon>Prorocentrum</taxon>
    </lineage>
</organism>
<dbReference type="Pfam" id="PF01522">
    <property type="entry name" value="Polysacc_deac_1"/>
    <property type="match status" value="1"/>
</dbReference>
<name>A0ABN9TNT8_9DINO</name>
<dbReference type="InterPro" id="IPR050248">
    <property type="entry name" value="Polysacc_deacetylase_ArnD"/>
</dbReference>
<dbReference type="Gene3D" id="3.20.20.370">
    <property type="entry name" value="Glycoside hydrolase/deacetylase"/>
    <property type="match status" value="1"/>
</dbReference>
<dbReference type="PANTHER" id="PTHR10587:SF137">
    <property type="entry name" value="4-DEOXY-4-FORMAMIDO-L-ARABINOSE-PHOSPHOUNDECAPRENOL DEFORMYLASE ARND-RELATED"/>
    <property type="match status" value="1"/>
</dbReference>
<evidence type="ECO:0000313" key="3">
    <source>
        <dbReference type="EMBL" id="CAK0847742.1"/>
    </source>
</evidence>
<evidence type="ECO:0000313" key="4">
    <source>
        <dbReference type="Proteomes" id="UP001189429"/>
    </source>
</evidence>
<keyword evidence="4" id="KW-1185">Reference proteome</keyword>